<sequence>MLKPKKRKNGAVILSPRICVAVGKKLIVQDGKWVSEGFSKYASLSMCADMLKMHGKAGRNRRAQMPKVIRTVAGWYMRYMKKNFPQAATTFEEGTFVRTEPTAIGGELPMRTGTALQPRLYASLTNRPESKPTPPEIERILRSKRHAVKSAPNENGVRLETVFTHYEEGGYGVFSRWVDDQGRPTNSKGVLLNLPEIKGVKLKSSGNIEGIPAKLISTLDDETMADIVKKFGTVQEQALLDSLNPETASEYTPEKAQDVLAIIVKRFVEKELKVTLPHSKVDVKFRSPTMEDIDNLRDALQERDGK</sequence>
<reference evidence="2" key="1">
    <citation type="submission" date="2016-06" db="EMBL/GenBank/DDBJ databases">
        <authorList>
            <person name="Berg J.A."/>
            <person name="Stratton M.L."/>
            <person name="Esplin I.D."/>
            <person name="Jensen G.L."/>
            <person name="Merrill B.D."/>
            <person name="Breakwell D.P."/>
            <person name="Hope S."/>
            <person name="Grose J.H."/>
        </authorList>
    </citation>
    <scope>NUCLEOTIDE SEQUENCE [LARGE SCALE GENOMIC DNA]</scope>
</reference>
<organism evidence="1 2">
    <name type="scientific">Erwinia phage vB_EamM_Stratton</name>
    <dbReference type="NCBI Taxonomy" id="1883378"/>
    <lineage>
        <taxon>Viruses</taxon>
        <taxon>Duplodnaviria</taxon>
        <taxon>Heunggongvirae</taxon>
        <taxon>Uroviricota</taxon>
        <taxon>Caudoviricetes</taxon>
        <taxon>Chimalliviridae</taxon>
        <taxon>Erskinevirus</taxon>
        <taxon>Erskinevirus EaH2</taxon>
    </lineage>
</organism>
<dbReference type="Proteomes" id="UP000221949">
    <property type="component" value="Segment"/>
</dbReference>
<evidence type="ECO:0000313" key="1">
    <source>
        <dbReference type="EMBL" id="ANZ50576.1"/>
    </source>
</evidence>
<gene>
    <name evidence="1" type="ORF">STRATTON_151</name>
</gene>
<proteinExistence type="predicted"/>
<name>A0A1B2IH30_9CAUD</name>
<evidence type="ECO:0000313" key="2">
    <source>
        <dbReference type="Proteomes" id="UP000221949"/>
    </source>
</evidence>
<protein>
    <submittedName>
        <fullName evidence="1">Uncharacterized protein</fullName>
    </submittedName>
</protein>
<accession>A0A1B2IH30</accession>
<dbReference type="EMBL" id="KX397373">
    <property type="protein sequence ID" value="ANZ50576.1"/>
    <property type="molecule type" value="Genomic_DNA"/>
</dbReference>